<dbReference type="PROSITE" id="PS01124">
    <property type="entry name" value="HTH_ARAC_FAMILY_2"/>
    <property type="match status" value="1"/>
</dbReference>
<evidence type="ECO:0000256" key="1">
    <source>
        <dbReference type="ARBA" id="ARBA00023015"/>
    </source>
</evidence>
<dbReference type="AlphaFoldDB" id="A0AB39T0X1"/>
<keyword evidence="3" id="KW-0804">Transcription</keyword>
<dbReference type="SUPFAM" id="SSF46689">
    <property type="entry name" value="Homeodomain-like"/>
    <property type="match status" value="1"/>
</dbReference>
<dbReference type="GO" id="GO:0043565">
    <property type="term" value="F:sequence-specific DNA binding"/>
    <property type="evidence" value="ECO:0007669"/>
    <property type="project" value="InterPro"/>
</dbReference>
<reference evidence="5" key="1">
    <citation type="submission" date="2024-07" db="EMBL/GenBank/DDBJ databases">
        <authorList>
            <person name="Yu S.T."/>
        </authorList>
    </citation>
    <scope>NUCLEOTIDE SEQUENCE</scope>
    <source>
        <strain evidence="5">R44</strain>
    </source>
</reference>
<evidence type="ECO:0000256" key="2">
    <source>
        <dbReference type="ARBA" id="ARBA00023125"/>
    </source>
</evidence>
<keyword evidence="1" id="KW-0805">Transcription regulation</keyword>
<evidence type="ECO:0000313" key="5">
    <source>
        <dbReference type="EMBL" id="XDQ71976.1"/>
    </source>
</evidence>
<dbReference type="Pfam" id="PF12833">
    <property type="entry name" value="HTH_18"/>
    <property type="match status" value="1"/>
</dbReference>
<proteinExistence type="predicted"/>
<protein>
    <submittedName>
        <fullName evidence="5">Helix-turn-helix domain-containing protein</fullName>
    </submittedName>
</protein>
<dbReference type="GO" id="GO:0003700">
    <property type="term" value="F:DNA-binding transcription factor activity"/>
    <property type="evidence" value="ECO:0007669"/>
    <property type="project" value="InterPro"/>
</dbReference>
<evidence type="ECO:0000256" key="3">
    <source>
        <dbReference type="ARBA" id="ARBA00023163"/>
    </source>
</evidence>
<dbReference type="InterPro" id="IPR020449">
    <property type="entry name" value="Tscrpt_reg_AraC-type_HTH"/>
</dbReference>
<dbReference type="PANTHER" id="PTHR46796">
    <property type="entry name" value="HTH-TYPE TRANSCRIPTIONAL ACTIVATOR RHAS-RELATED"/>
    <property type="match status" value="1"/>
</dbReference>
<dbReference type="PANTHER" id="PTHR46796:SF6">
    <property type="entry name" value="ARAC SUBFAMILY"/>
    <property type="match status" value="1"/>
</dbReference>
<dbReference type="InterPro" id="IPR009057">
    <property type="entry name" value="Homeodomain-like_sf"/>
</dbReference>
<sequence length="354" mass="38588">MWSVVSAGELPARERFDWFADLVTREVMPTALSVERPADFQAEAAVLDLKTVRVARFAFSPLRSRRTPALIRRGDPEQYQLGLMRRGATFLSQQRNDCSVGAGDLVFWDTSRPSDAAVPTDAGPVHLLMLQLPRDVLPLRPRRIDRLLASRIPGGHGLGAVLASFLGSLEGHAGQCAPEDLPRLGSVVVDLVAACLAQNLDAEDQLPAEARARALLQRVHTFVDTHLGDPDLTPATVAAAHHISVRTLHQLFQAHGDGETVQVRVRRRRLERCRDDLARPELAGRPVQAVAAHWGFSGPAVFSRAFRAAYGLSPTEFRALSVKEARARRTAGPAVAFLGSEPSGRLREDGEGPQ</sequence>
<accession>A0AB39T0X1</accession>
<dbReference type="InterPro" id="IPR035418">
    <property type="entry name" value="AraC-bd_2"/>
</dbReference>
<keyword evidence="2" id="KW-0238">DNA-binding</keyword>
<dbReference type="InterPro" id="IPR018060">
    <property type="entry name" value="HTH_AraC"/>
</dbReference>
<dbReference type="InterPro" id="IPR050204">
    <property type="entry name" value="AraC_XylS_family_regulators"/>
</dbReference>
<dbReference type="RefSeq" id="WP_369144633.1">
    <property type="nucleotide sequence ID" value="NZ_CP163444.1"/>
</dbReference>
<dbReference type="SMART" id="SM00342">
    <property type="entry name" value="HTH_ARAC"/>
    <property type="match status" value="1"/>
</dbReference>
<feature type="domain" description="HTH araC/xylS-type" evidence="4">
    <location>
        <begin position="217"/>
        <end position="320"/>
    </location>
</feature>
<evidence type="ECO:0000259" key="4">
    <source>
        <dbReference type="PROSITE" id="PS01124"/>
    </source>
</evidence>
<dbReference type="EMBL" id="CP163444">
    <property type="protein sequence ID" value="XDQ71976.1"/>
    <property type="molecule type" value="Genomic_DNA"/>
</dbReference>
<dbReference type="Gene3D" id="1.10.10.60">
    <property type="entry name" value="Homeodomain-like"/>
    <property type="match status" value="1"/>
</dbReference>
<name>A0AB39T0X1_9ACTN</name>
<dbReference type="PRINTS" id="PR00032">
    <property type="entry name" value="HTHARAC"/>
</dbReference>
<dbReference type="Pfam" id="PF14525">
    <property type="entry name" value="AraC_binding_2"/>
    <property type="match status" value="1"/>
</dbReference>
<gene>
    <name evidence="5" type="ORF">AB5J54_16285</name>
</gene>
<organism evidence="5">
    <name type="scientific">Streptomyces sp. R44</name>
    <dbReference type="NCBI Taxonomy" id="3238633"/>
    <lineage>
        <taxon>Bacteria</taxon>
        <taxon>Bacillati</taxon>
        <taxon>Actinomycetota</taxon>
        <taxon>Actinomycetes</taxon>
        <taxon>Kitasatosporales</taxon>
        <taxon>Streptomycetaceae</taxon>
        <taxon>Streptomyces</taxon>
    </lineage>
</organism>